<evidence type="ECO:0000313" key="4">
    <source>
        <dbReference type="Proteomes" id="UP000256328"/>
    </source>
</evidence>
<dbReference type="Pfam" id="PF10650">
    <property type="entry name" value="zf-C3H1"/>
    <property type="match status" value="1"/>
</dbReference>
<feature type="region of interest" description="Disordered" evidence="1">
    <location>
        <begin position="693"/>
        <end position="735"/>
    </location>
</feature>
<feature type="compositionally biased region" description="Basic and acidic residues" evidence="1">
    <location>
        <begin position="1001"/>
        <end position="1024"/>
    </location>
</feature>
<dbReference type="Proteomes" id="UP000256328">
    <property type="component" value="Unassembled WGS sequence"/>
</dbReference>
<comment type="caution">
    <text evidence="3">The sequence shown here is derived from an EMBL/GenBank/DDBJ whole genome shotgun (WGS) entry which is preliminary data.</text>
</comment>
<feature type="compositionally biased region" description="Basic residues" evidence="1">
    <location>
        <begin position="255"/>
        <end position="268"/>
    </location>
</feature>
<reference evidence="3 4" key="1">
    <citation type="journal article" date="2018" name="IMA Fungus">
        <title>IMA Genome-F 9: Draft genome sequence of Annulohypoxylon stygium, Aspergillus mulundensis, Berkeleyomyces basicola (syn. Thielaviopsis basicola), Ceratocystis smalleyi, two Cercospora beticola strains, Coleophoma cylindrospora, Fusarium fracticaudum, Phialophora cf. hyalina, and Morchella septimelata.</title>
        <authorList>
            <person name="Wingfield B.D."/>
            <person name="Bills G.F."/>
            <person name="Dong Y."/>
            <person name="Huang W."/>
            <person name="Nel W.J."/>
            <person name="Swalarsk-Parry B.S."/>
            <person name="Vaghefi N."/>
            <person name="Wilken P.M."/>
            <person name="An Z."/>
            <person name="de Beer Z.W."/>
            <person name="De Vos L."/>
            <person name="Chen L."/>
            <person name="Duong T.A."/>
            <person name="Gao Y."/>
            <person name="Hammerbacher A."/>
            <person name="Kikkert J.R."/>
            <person name="Li Y."/>
            <person name="Li H."/>
            <person name="Li K."/>
            <person name="Li Q."/>
            <person name="Liu X."/>
            <person name="Ma X."/>
            <person name="Naidoo K."/>
            <person name="Pethybridge S.J."/>
            <person name="Sun J."/>
            <person name="Steenkamp E.T."/>
            <person name="van der Nest M.A."/>
            <person name="van Wyk S."/>
            <person name="Wingfield M.J."/>
            <person name="Xiong C."/>
            <person name="Yue Q."/>
            <person name="Zhang X."/>
        </authorList>
    </citation>
    <scope>NUCLEOTIDE SEQUENCE [LARGE SCALE GENOMIC DNA]</scope>
    <source>
        <strain evidence="3 4">BP5796</strain>
    </source>
</reference>
<dbReference type="PANTHER" id="PTHR21563">
    <property type="entry name" value="ZINC FINGER C3H1 DOMAIN-CONTAINING PROTEIN"/>
    <property type="match status" value="1"/>
</dbReference>
<feature type="region of interest" description="Disordered" evidence="1">
    <location>
        <begin position="1"/>
        <end position="34"/>
    </location>
</feature>
<dbReference type="GO" id="GO:0000178">
    <property type="term" value="C:exosome (RNase complex)"/>
    <property type="evidence" value="ECO:0007669"/>
    <property type="project" value="TreeGrafter"/>
</dbReference>
<evidence type="ECO:0000313" key="3">
    <source>
        <dbReference type="EMBL" id="RDW66742.1"/>
    </source>
</evidence>
<feature type="compositionally biased region" description="Low complexity" evidence="1">
    <location>
        <begin position="545"/>
        <end position="559"/>
    </location>
</feature>
<feature type="region of interest" description="Disordered" evidence="1">
    <location>
        <begin position="943"/>
        <end position="962"/>
    </location>
</feature>
<name>A0A3D8QY60_9HELO</name>
<sequence length="1317" mass="143615">MADYPQTPHYGSHFGHQSQSPYVPPTYPNQYMQSSTHQIPGTYAYPMAQSMENTQSAYNYNQNIPGTAAAPGLNHQQPIYQGWNQEPMPSAPYTPQQPNLQNPSYGPSYYGQQNYQLPAQAQQQYSQYPAAGEDGELSEGEFEPRAAHTGPLPSAYDQAPTWISDRTGFIDTAHRAVFPRNQERSTPQSARSGNAYNYGTNSPRLASDSYSPYTSPQEIDYEAQYSPSHPGLSIIPRENGAAARVGKSPPDSTSKHFKNNAQKKHPRVKGTPESLKSTVSTNGHHPPHIVGSAQVGSKAIDTPPIDTTSTIARGEASPEVLQARKAARDAITDLSAEHIPLQVYVNEGFDNILIEKYFDELGVSKFFTELDITSFYKDAASKAAAISPNHNGAGQASNTASTFGQNGTPSGATVPSPIAAKPAVATEKEKLLQKKMEALRKSREERAQKAAAKTSTAVPPKPIEAAEKAKDMPVEKPFTPVSLPQSPIQQEVKVMDLQPAMAANSQQDLPKASFTNIPLTLPAKPPAPAITQSQPGQVIPGLFLTSSTNNSQQPTTSTNLHPTQPQSLLRKRPVAADFDGPPVVPQKRPFGHSRNDQPLVIDVSEDEESDEDVAMELDSQNDPDSPVQSSKILSDLRAVAGHSLPALSDLPPRRAFTTPPSASGTPPTQVPLQRSILGGPDLQQKMREIDEMKKKIADAEARKKAKQNSSGANTPRRPETIASEGTIGSQQNNLTGKVEVAIKIDNLVASAEAKATKDFQKLADAQIAQDAKANELQNSEAEQKRLRRQKLLNDLPLVDAEVQNKQNQLQQLQAQMAQIQAAIQKDLDEKQRMVEERERLGREAEEQLQAQKAKLEDLESEEQQNSPGMCYTIQAPEVARPIHYISMSPNPVTAQKTHCLASPAPQQYQVIEHASIEVHSSTGQESEPQTQVSKAIQSPDIPACETTSIDSSPSAMEVDSDESRELAVVDNEKSSESIEVTPSQVATPDGFLEAALQDAVRAENESSEVEERQAVTIETDEKAGIDTTFSPNPDQVELDSSEEKMVEDHSRSPIASPVLSRKPLQIGEGESDDYEPPEATRDAETHDGYEPPEPSPPIDTNSLPAHSPSPPFSPAPPQSISQPGIQGDLESVSGNFLSLGNNEQDTAEDSVLLRNQSLRQATAENNTDIENNETSESFRPYESPLRIFRSYRFHPEFKDAIPGGYKSMTYSHKFDPNKELCRYELAGGFCNDPDCDLQHFKNVALSDNDILASLASHTEFSGEQRGKFVSGLKEIFASLREKNLDKDFESIASALVAHRAQFLGDKSKVLMLEGTST</sequence>
<dbReference type="GO" id="GO:0005634">
    <property type="term" value="C:nucleus"/>
    <property type="evidence" value="ECO:0007669"/>
    <property type="project" value="TreeGrafter"/>
</dbReference>
<feature type="compositionally biased region" description="Basic and acidic residues" evidence="1">
    <location>
        <begin position="1078"/>
        <end position="1089"/>
    </location>
</feature>
<feature type="region of interest" description="Disordered" evidence="1">
    <location>
        <begin position="1001"/>
        <end position="1142"/>
    </location>
</feature>
<feature type="compositionally biased region" description="Polar residues" evidence="1">
    <location>
        <begin position="1132"/>
        <end position="1142"/>
    </location>
</feature>
<feature type="region of interest" description="Disordered" evidence="1">
    <location>
        <begin position="240"/>
        <end position="291"/>
    </location>
</feature>
<feature type="compositionally biased region" description="Polar residues" evidence="1">
    <location>
        <begin position="390"/>
        <end position="413"/>
    </location>
</feature>
<dbReference type="PANTHER" id="PTHR21563:SF3">
    <property type="entry name" value="ZINC FINGER C3H1 DOMAIN-CONTAINING PROTEIN"/>
    <property type="match status" value="1"/>
</dbReference>
<feature type="region of interest" description="Disordered" evidence="1">
    <location>
        <begin position="539"/>
        <end position="675"/>
    </location>
</feature>
<feature type="region of interest" description="Disordered" evidence="1">
    <location>
        <begin position="68"/>
        <end position="158"/>
    </location>
</feature>
<feature type="region of interest" description="Disordered" evidence="1">
    <location>
        <begin position="838"/>
        <end position="866"/>
    </location>
</feature>
<dbReference type="EMBL" id="PDLN01000014">
    <property type="protein sequence ID" value="RDW66742.1"/>
    <property type="molecule type" value="Genomic_DNA"/>
</dbReference>
<feature type="region of interest" description="Disordered" evidence="1">
    <location>
        <begin position="177"/>
        <end position="215"/>
    </location>
</feature>
<feature type="compositionally biased region" description="Polar residues" evidence="1">
    <location>
        <begin position="945"/>
        <end position="954"/>
    </location>
</feature>
<feature type="region of interest" description="Disordered" evidence="1">
    <location>
        <begin position="390"/>
        <end position="417"/>
    </location>
</feature>
<gene>
    <name evidence="3" type="ORF">BP5796_09491</name>
</gene>
<evidence type="ECO:0000256" key="1">
    <source>
        <dbReference type="SAM" id="MobiDB-lite"/>
    </source>
</evidence>
<feature type="compositionally biased region" description="Polar residues" evidence="1">
    <location>
        <begin position="726"/>
        <end position="735"/>
    </location>
</feature>
<protein>
    <recommendedName>
        <fullName evidence="2">Putative zinc-finger domain-containing protein</fullName>
    </recommendedName>
</protein>
<feature type="compositionally biased region" description="Polar residues" evidence="1">
    <location>
        <begin position="622"/>
        <end position="632"/>
    </location>
</feature>
<feature type="compositionally biased region" description="Acidic residues" evidence="1">
    <location>
        <begin position="603"/>
        <end position="621"/>
    </location>
</feature>
<keyword evidence="4" id="KW-1185">Reference proteome</keyword>
<feature type="compositionally biased region" description="Pro residues" evidence="1">
    <location>
        <begin position="1107"/>
        <end position="1117"/>
    </location>
</feature>
<proteinExistence type="predicted"/>
<dbReference type="InterPro" id="IPR039278">
    <property type="entry name" value="Red1"/>
</dbReference>
<organism evidence="3 4">
    <name type="scientific">Coleophoma crateriformis</name>
    <dbReference type="NCBI Taxonomy" id="565419"/>
    <lineage>
        <taxon>Eukaryota</taxon>
        <taxon>Fungi</taxon>
        <taxon>Dikarya</taxon>
        <taxon>Ascomycota</taxon>
        <taxon>Pezizomycotina</taxon>
        <taxon>Leotiomycetes</taxon>
        <taxon>Helotiales</taxon>
        <taxon>Dermateaceae</taxon>
        <taxon>Coleophoma</taxon>
    </lineage>
</organism>
<feature type="compositionally biased region" description="Basic and acidic residues" evidence="1">
    <location>
        <begin position="1041"/>
        <end position="1051"/>
    </location>
</feature>
<dbReference type="OrthoDB" id="1922977at2759"/>
<feature type="compositionally biased region" description="Polar residues" evidence="1">
    <location>
        <begin position="274"/>
        <end position="283"/>
    </location>
</feature>
<feature type="compositionally biased region" description="Polar residues" evidence="1">
    <location>
        <begin position="184"/>
        <end position="215"/>
    </location>
</feature>
<feature type="domain" description="Putative zinc-finger" evidence="2">
    <location>
        <begin position="1220"/>
        <end position="1241"/>
    </location>
</feature>
<accession>A0A3D8QY60</accession>
<feature type="compositionally biased region" description="Low complexity" evidence="1">
    <location>
        <begin position="112"/>
        <end position="131"/>
    </location>
</feature>
<feature type="compositionally biased region" description="Polar residues" evidence="1">
    <location>
        <begin position="93"/>
        <end position="105"/>
    </location>
</feature>
<feature type="compositionally biased region" description="Low complexity" evidence="1">
    <location>
        <begin position="657"/>
        <end position="667"/>
    </location>
</feature>
<feature type="compositionally biased region" description="Polar residues" evidence="1">
    <location>
        <begin position="74"/>
        <end position="84"/>
    </location>
</feature>
<feature type="compositionally biased region" description="Basic and acidic residues" evidence="1">
    <location>
        <begin position="693"/>
        <end position="702"/>
    </location>
</feature>
<evidence type="ECO:0000259" key="2">
    <source>
        <dbReference type="Pfam" id="PF10650"/>
    </source>
</evidence>
<dbReference type="InterPro" id="IPR019607">
    <property type="entry name" value="Putative_zinc-finger_domain"/>
</dbReference>